<dbReference type="Gene3D" id="1.25.40.20">
    <property type="entry name" value="Ankyrin repeat-containing domain"/>
    <property type="match status" value="1"/>
</dbReference>
<dbReference type="SUPFAM" id="SSF56112">
    <property type="entry name" value="Protein kinase-like (PK-like)"/>
    <property type="match status" value="1"/>
</dbReference>
<dbReference type="PANTHER" id="PTHR11139:SF119">
    <property type="entry name" value="SERINE_THREONINE-PROTEIN KINASE SMG1"/>
    <property type="match status" value="1"/>
</dbReference>
<dbReference type="GO" id="GO:0031932">
    <property type="term" value="C:TORC2 complex"/>
    <property type="evidence" value="ECO:0007669"/>
    <property type="project" value="TreeGrafter"/>
</dbReference>
<feature type="region of interest" description="Disordered" evidence="3">
    <location>
        <begin position="169"/>
        <end position="191"/>
    </location>
</feature>
<dbReference type="Proteomes" id="UP000324629">
    <property type="component" value="Unassembled WGS sequence"/>
</dbReference>
<dbReference type="SMART" id="SM00146">
    <property type="entry name" value="PI3Kc"/>
    <property type="match status" value="1"/>
</dbReference>
<feature type="domain" description="PI3K/PI4K catalytic" evidence="4">
    <location>
        <begin position="2624"/>
        <end position="2968"/>
    </location>
</feature>
<evidence type="ECO:0000313" key="7">
    <source>
        <dbReference type="Proteomes" id="UP000324629"/>
    </source>
</evidence>
<dbReference type="InterPro" id="IPR050517">
    <property type="entry name" value="DDR_Repair_Kinase"/>
</dbReference>
<keyword evidence="7" id="KW-1185">Reference proteome</keyword>
<dbReference type="PROSITE" id="PS50088">
    <property type="entry name" value="ANK_REPEAT"/>
    <property type="match status" value="1"/>
</dbReference>
<dbReference type="InterPro" id="IPR011009">
    <property type="entry name" value="Kinase-like_dom_sf"/>
</dbReference>
<dbReference type="InterPro" id="IPR003152">
    <property type="entry name" value="FATC_dom"/>
</dbReference>
<dbReference type="SMART" id="SM00248">
    <property type="entry name" value="ANK"/>
    <property type="match status" value="3"/>
</dbReference>
<keyword evidence="2" id="KW-0040">ANK repeat</keyword>
<dbReference type="InterPro" id="IPR036940">
    <property type="entry name" value="PI3/4_kinase_cat_sf"/>
</dbReference>
<dbReference type="GO" id="GO:0005634">
    <property type="term" value="C:nucleus"/>
    <property type="evidence" value="ECO:0007669"/>
    <property type="project" value="TreeGrafter"/>
</dbReference>
<dbReference type="InterPro" id="IPR002110">
    <property type="entry name" value="Ankyrin_rpt"/>
</dbReference>
<dbReference type="Pfam" id="PF02260">
    <property type="entry name" value="FATC"/>
    <property type="match status" value="1"/>
</dbReference>
<dbReference type="GO" id="GO:0004674">
    <property type="term" value="F:protein serine/threonine kinase activity"/>
    <property type="evidence" value="ECO:0007669"/>
    <property type="project" value="InterPro"/>
</dbReference>
<dbReference type="Pfam" id="PF15785">
    <property type="entry name" value="SMG1"/>
    <property type="match status" value="1"/>
</dbReference>
<evidence type="ECO:0000313" key="6">
    <source>
        <dbReference type="EMBL" id="KAA3682097.1"/>
    </source>
</evidence>
<keyword evidence="6" id="KW-0418">Kinase</keyword>
<sequence length="4164" mass="460028">MERCKSVEEWFRTIERGGLPSIQRFRKEIDDIDLRGSYILNNVKHNNVTGLILGSHLGYKDIVRWFLNNKADANAETDLGWRAIHFAAKRGHVATIDLLCANGADVDPVTSKNETPLGLALQSHMRETVRKLINLGAQPSNFSEGLIFHYIHRGILPPELLRRTRLTDADSPGARTKPQTQNHIVPPFRAASPMDIPVTSEHYPTQMESPYDVAIASSNVLVNQLQCQSTSYDLELARRKRELICRLPSLPGLPQNIAHAIIQQTQRLARADLPIGQRLDALSQVIDALPLKNAPSDVHDEDARCFGWSVGSSSEPYLRLFEACMCESHCPSALAIRLSQISVVIAAFGSGKCHEMNGSASAEDDPRAASVAAYVFRLVRKLIAKSNPQYRAGILAHLSRMLCNPASSHDWNPFFEQLASRQCPDFSTVGGHILSSLVRLGESLDQPVNVARLAHFIGLIGRRLVKSSELSDVLDSCFTRFSDLADILVGWGVDPSSITRGIDLKAILYELRSNLSCWWLDPPLWSMQAHSLKSEKWSPVLLKSMREMMYHLLEDSEIAMRTAVAECPTVSSSRAAIVSGSGSKSPDPTGFLISVRLFLSVLSSIVTGVSSQLSGHRAASIHQILQLSIEDLTEWIERLLRLAKSAHACLRSSWSSGQALLWHSPHLTNVNVLRVSPSLIDNIEHAIYDLLYCFMRRADFSSRNVQFVARFLNSRLIEFSALRMSSATLSSLLRFLRQLMKLNDSSTAVESLHTYFGSNSLLHSYKAAFLACQGQEPPSRLVFSTMCDLAVNDSLREGVIQLALIDLKIALQFLKTDSTRKISQSFTLSNCESLGLYSLTLFSTIIKSLTVEEQLSWKCRLVVILEHDCFSVWSCMPLRLRISLLAVLTESSFAPSLSPTNLLDLTTAVSDACSLSPLECILVVNLIETCLTSLRKSEHRAELLHRLCALAHKALLSQCLLQTDSVNVFVKCVEILMLHAFDDTFRSRNLSSAAHLARLAQLAASHSCSIVNRAGTDLLLALETCARTSLQSIPHSLLTWYSSRRPDRSATALVSVGNALSFSTTGLVVSTSAYPSLPAVAGVLGILTRGAPYSTTKDCSRLKLLKEPCDWIRRLAHLISPIPSDATFSSCLHITVDAIGSVLWFAAWTIVDYKLKVAPWANPLKTFLALEGALQAIVQLSQAEPNVSSGTSGPNFLALSSQSLACQPWSKHIQQGHLLMTFLGFLERIVANATGGFALSLPRPVTPACTFFAANEATCSRWFTRVRSIIVRLAADMPLVTKAGDSVTVESSAAVVFHAARLLTPLNSHTPDVDMSKAFADISDEILVKVAQSLHSLSAWEELQALTEWTERFTKSGSVSFNPYGWLMGVAALARGHWDEGTRHLRHFLDKWLTIKCTLSPTAYHTLLNGRTEACLAHTAEVLLQCYLDEGNYQAACELQRKISPSSQSVSSDHLRHGPQLTSGVNWARLTCLSKLASWPTSEIPPVQADYPAESPFQWSNSAFTVKLDSLLVEAACSAKGSEKAYDNISELVTCVRRACSSVYLPSCSVLSTGPITDLRDETGLCSWLIRADLLLDCPFQRVDDSDLADCPRNTVFESSWRHLIFDSSRNLNARINATLQACRWACTNHSPLLLQRLLVRESEGLSLLKRTSDSTDLQALYNMVRTVAFCDTSHLSQIQRLRFSDCLAQLLWSTTDLDRSTTGNNKLAALDVLSRGLRTALLEDVPEDMRQHAAQCRVSAEVALRLFEWLEEPVADTTDTWVDVVHSLTVDQTAATKLMKTTAIANNLNFFSRLVDEPWANGLPLIPSGDLAPGPNRSQASPVTSHTSWTSRLLMMATRLSPTGSSPLAWLRMADWCFTRGQAVVEDVRATTRALLGIMPESDASVNPPKYSVLEMLQPGEREAVYDVLVNHAVLPSSCSHTGADGVSHVELHLPRIVAGLASFLILNGNPKCGTEANDELLSSLAHLDEHHSKHIPHIRLSHLCPDERTDENGVSFIEVFGDVSADPSLICIPNSQSAFYFAVQMAEKLVSHLRTILPDMFPKFVHLPLELANKLHQIVVALTQRQYSLHTSAAQAYATFLTVAGQHSSSAILWEGPTSKLDTTTGINEMQTFGQVAKRADRFGKKECGAHSTLVFVKGHRCVSTLKLLDLLSAPSRALRNLIAGFLMHGGPAAQSFDFHQPHSTSHTPREFSGQSGEPHIPATNFTSQRSGTTLGGPSIWEACLPQVLVRLSLPDPSIRNCLVALLTRLILTGNQHTSCITAGCYDPSPSLRFAAHLVFPAVVAALDANFAEAAPKCLHEVQDSARSVTTSRPDSLSARGSPVSDSSAAAASESCFARIIVSLRNAGFSELVRQVEAFVAELQRITLLWEELWLGTLLQHTEELTKKVTLLQSEIKRTLQLVGHSDQHLRVRTSRPIQDCDYLDLQSSLSYTLPTRLEQQKTYAASDLLEGQTGPSVGLEYVRPTELQDTLSLRYLSVMQPTLSILSQLSALTLDVQPETPHEEWFQRTFAPMVSELREALVHPTDMTDAKAPLVLLRQLIYHLQTVHHAPGAAGVNSLAQPNDRLRALTTVRPSSGNVLCLSLHHVSPRLARMRFGRGTNIQDYDGIPLPGRYDLHAASLSNRVAVLPTKTRPKRLLFRSANGHLYPYLLKGLEDLRLDDRIMRLFELVNLALASDHLQSNQVCARTYAVTPLGIRAGLLQMVQGAVPLFSLYKRWQLRSAKMSHETSGSPVPTSVSVPRPGELFHTRLKELLVAAGLPYQAHARATWPVDTLKEVLRILESETPPDLLSREIWASNPSCASWWHASRTFARSAGLMSGLGYLVGLGDRHLDNLLVDLSTGHLIHIDYNVCFDKGRTLRVAERVPFRLTRILRHALGPLAQDTLVRGTFRSSAENTLSVVRKLLDPVLIQLKAFLIDPLVDWQHKRSYASQSSLSVSDFTHLSAYQGGGSSITRKHQLASRVRRELRIDAEIRLYAGLVTTRLLELCNSRSLGAATEALCKAISHLRSWDQWNDAETRVANAERAHRFFTSTCVDELDQVEVRCRAWQDSCQKLTGLRHDLADQFENWKQHTSMQIERFKQLQNPTWLTNLLQSNANKDSPLCIALFEYYSVARVYLTHSCIGPSHTSWTDGVSVMQSALDRFLQSPPTDDLTSLQTCLTTLHSTEAPSNNVTVIDPALFRDLDKAVHINHSLIEDLQKRLADAANMDTPLTGELQSAISTEVENLHLFVYDQGSAGVMAYCWALIDNLPSMIANVLSMETDPQSWQQLDASPISGFTLPNNHLDQLTMHIECLGSLFSVLHHQPTGIFHFSAGYEADVRREMSFLLSVRDACVCLSRLQTNLTRLLLPGACDALIDTSDDLAELFPAFVAKHVAESNSTQLPDLIDSYLQNPAVVASAVDARLYQVLIALHLTLTNTTAQIEEIARRIHDCSVTAPAWYYVDVVAQATATLLSRSVGWREGATNLWGWEPLSGCGPTAESSVSCSWVDEIYASGLMTFVSIIEECRAHWQAVQLGDPKMREDIVLTPFANTINRFIGRLCSRVALASLVGLASGRLFCALIEDAELSIRRLVVENELNAKATGLPNPVIHMTSEKLVECVSIHLTMTRTVVVQRLRGPAGNLIHRLVNRISRANDQLSITSRLQLSKNHHIHLTKTLTALHWIHWSVDKAHPDHPSVGTDEVALCVSSPRLPDVLTSIHQALINEVGLDEQLVAVAEAIYFFEQLRIRGPKACPAFVACQSLLTQLLGATTDEQAARAQLTEFDIIILDLKAKYDLQWPAHDWLLTACVTTEVGGSCTLMQQLATNVTDAKIAFRQSLIRLIHTRAEMRTVYPLVESAIAAVDKAAVVPAAIVGRHAHKRAGRSGPQVPQQCSPDSTVESCADTSGKHSSLVSLLRNTLTTLQCERLAEIRQLIKILARYETARIQLACEDDQLSKLTSESSMPWTAWLESHQSWTIGVLRLFKQLSKFVTKLDSIATLDAKRLQPDQMHSLKLEAEMADRLLTDCSSSQTQLWASVVAPLIITVRRTTALDSHMSQRIHPLLTDLEARLSDQSDGLLVFTTVSDTQLDTIPSSLHTEHLQPTPKPDEPVNSQALGIWCRIRDRLNGYDSLLCPDSLELAESKKQLTSLSVQEQVDACIRAATDIENLALMYEGWTAWV</sequence>
<evidence type="ECO:0000256" key="1">
    <source>
        <dbReference type="ARBA" id="ARBA00023161"/>
    </source>
</evidence>
<feature type="repeat" description="ANK" evidence="2">
    <location>
        <begin position="79"/>
        <end position="111"/>
    </location>
</feature>
<dbReference type="Pfam" id="PF00454">
    <property type="entry name" value="PI3_PI4_kinase"/>
    <property type="match status" value="1"/>
</dbReference>
<keyword evidence="6" id="KW-0808">Transferase</keyword>
<proteinExistence type="predicted"/>
<dbReference type="InterPro" id="IPR036770">
    <property type="entry name" value="Ankyrin_rpt-contain_sf"/>
</dbReference>
<evidence type="ECO:0000256" key="3">
    <source>
        <dbReference type="SAM" id="MobiDB-lite"/>
    </source>
</evidence>
<feature type="domain" description="FATC" evidence="5">
    <location>
        <begin position="4132"/>
        <end position="4164"/>
    </location>
</feature>
<evidence type="ECO:0000259" key="4">
    <source>
        <dbReference type="PROSITE" id="PS50290"/>
    </source>
</evidence>
<dbReference type="Gene3D" id="1.10.1070.11">
    <property type="entry name" value="Phosphatidylinositol 3-/4-kinase, catalytic domain"/>
    <property type="match status" value="1"/>
</dbReference>
<dbReference type="SMART" id="SM01343">
    <property type="entry name" value="FATC"/>
    <property type="match status" value="1"/>
</dbReference>
<dbReference type="PANTHER" id="PTHR11139">
    <property type="entry name" value="ATAXIA TELANGIECTASIA MUTATED ATM -RELATED"/>
    <property type="match status" value="1"/>
</dbReference>
<dbReference type="SUPFAM" id="SSF48403">
    <property type="entry name" value="Ankyrin repeat"/>
    <property type="match status" value="1"/>
</dbReference>
<reference evidence="6 7" key="1">
    <citation type="journal article" date="2019" name="Gigascience">
        <title>Whole-genome sequence of the oriental lung fluke Paragonimus westermani.</title>
        <authorList>
            <person name="Oey H."/>
            <person name="Zakrzewski M."/>
            <person name="Narain K."/>
            <person name="Devi K.R."/>
            <person name="Agatsuma T."/>
            <person name="Nawaratna S."/>
            <person name="Gobert G.N."/>
            <person name="Jones M.K."/>
            <person name="Ragan M.A."/>
            <person name="McManus D.P."/>
            <person name="Krause L."/>
        </authorList>
    </citation>
    <scope>NUCLEOTIDE SEQUENCE [LARGE SCALE GENOMIC DNA]</scope>
    <source>
        <strain evidence="6 7">IND2009</strain>
    </source>
</reference>
<gene>
    <name evidence="6" type="ORF">DEA37_0008607</name>
</gene>
<dbReference type="GO" id="GO:0031931">
    <property type="term" value="C:TORC1 complex"/>
    <property type="evidence" value="ECO:0007669"/>
    <property type="project" value="TreeGrafter"/>
</dbReference>
<dbReference type="EMBL" id="QNGE01000072">
    <property type="protein sequence ID" value="KAA3682097.1"/>
    <property type="molecule type" value="Genomic_DNA"/>
</dbReference>
<dbReference type="Gene3D" id="3.30.1010.10">
    <property type="entry name" value="Phosphatidylinositol 3-kinase Catalytic Subunit, Chain A, domain 4"/>
    <property type="match status" value="1"/>
</dbReference>
<dbReference type="PROSITE" id="PS51190">
    <property type="entry name" value="FATC"/>
    <property type="match status" value="1"/>
</dbReference>
<dbReference type="InterPro" id="IPR031559">
    <property type="entry name" value="SMG1"/>
</dbReference>
<accession>A0A5J4P2R1</accession>
<protein>
    <submittedName>
        <fullName evidence="6">Serine/threonine-protein kinase SMG1</fullName>
    </submittedName>
</protein>
<feature type="region of interest" description="Disordered" evidence="3">
    <location>
        <begin position="2183"/>
        <end position="2214"/>
    </location>
</feature>
<dbReference type="GO" id="GO:0031929">
    <property type="term" value="P:TOR signaling"/>
    <property type="evidence" value="ECO:0007669"/>
    <property type="project" value="TreeGrafter"/>
</dbReference>
<dbReference type="PROSITE" id="PS50290">
    <property type="entry name" value="PI3_4_KINASE_3"/>
    <property type="match status" value="1"/>
</dbReference>
<organism evidence="6 7">
    <name type="scientific">Paragonimus westermani</name>
    <dbReference type="NCBI Taxonomy" id="34504"/>
    <lineage>
        <taxon>Eukaryota</taxon>
        <taxon>Metazoa</taxon>
        <taxon>Spiralia</taxon>
        <taxon>Lophotrochozoa</taxon>
        <taxon>Platyhelminthes</taxon>
        <taxon>Trematoda</taxon>
        <taxon>Digenea</taxon>
        <taxon>Plagiorchiida</taxon>
        <taxon>Troglotremata</taxon>
        <taxon>Troglotrematidae</taxon>
        <taxon>Paragonimus</taxon>
    </lineage>
</organism>
<dbReference type="InterPro" id="IPR000403">
    <property type="entry name" value="PI3/4_kinase_cat_dom"/>
</dbReference>
<keyword evidence="1" id="KW-0866">Nonsense-mediated mRNA decay</keyword>
<evidence type="ECO:0000259" key="5">
    <source>
        <dbReference type="PROSITE" id="PS51190"/>
    </source>
</evidence>
<comment type="caution">
    <text evidence="6">The sequence shown here is derived from an EMBL/GenBank/DDBJ whole genome shotgun (WGS) entry which is preliminary data.</text>
</comment>
<dbReference type="Pfam" id="PF12796">
    <property type="entry name" value="Ank_2"/>
    <property type="match status" value="1"/>
</dbReference>
<evidence type="ECO:0000256" key="2">
    <source>
        <dbReference type="PROSITE-ProRule" id="PRU00023"/>
    </source>
</evidence>
<dbReference type="GO" id="GO:0016242">
    <property type="term" value="P:negative regulation of macroautophagy"/>
    <property type="evidence" value="ECO:0007669"/>
    <property type="project" value="TreeGrafter"/>
</dbReference>
<dbReference type="GO" id="GO:0005737">
    <property type="term" value="C:cytoplasm"/>
    <property type="evidence" value="ECO:0007669"/>
    <property type="project" value="TreeGrafter"/>
</dbReference>
<dbReference type="GO" id="GO:0000184">
    <property type="term" value="P:nuclear-transcribed mRNA catabolic process, nonsense-mediated decay"/>
    <property type="evidence" value="ECO:0007669"/>
    <property type="project" value="UniProtKB-KW"/>
</dbReference>
<dbReference type="PROSITE" id="PS50297">
    <property type="entry name" value="ANK_REP_REGION"/>
    <property type="match status" value="1"/>
</dbReference>
<name>A0A5J4P2R1_9TREM</name>